<protein>
    <submittedName>
        <fullName evidence="4">C-type LECtin</fullName>
    </submittedName>
</protein>
<dbReference type="FunFam" id="3.10.100.10:FF:000078">
    <property type="entry name" value="C-type LECtin"/>
    <property type="match status" value="1"/>
</dbReference>
<dbReference type="InterPro" id="IPR016187">
    <property type="entry name" value="CTDL_fold"/>
</dbReference>
<dbReference type="STRING" id="1561998.A0A1I7T110"/>
<organism evidence="3 4">
    <name type="scientific">Caenorhabditis tropicalis</name>
    <dbReference type="NCBI Taxonomy" id="1561998"/>
    <lineage>
        <taxon>Eukaryota</taxon>
        <taxon>Metazoa</taxon>
        <taxon>Ecdysozoa</taxon>
        <taxon>Nematoda</taxon>
        <taxon>Chromadorea</taxon>
        <taxon>Rhabditida</taxon>
        <taxon>Rhabditina</taxon>
        <taxon>Rhabditomorpha</taxon>
        <taxon>Rhabditoidea</taxon>
        <taxon>Rhabditidae</taxon>
        <taxon>Peloderinae</taxon>
        <taxon>Caenorhabditis</taxon>
    </lineage>
</organism>
<dbReference type="PANTHER" id="PTHR23062">
    <property type="entry name" value="HYPOTHETICAL PROTEIN C.ELEGANS"/>
    <property type="match status" value="1"/>
</dbReference>
<evidence type="ECO:0000256" key="1">
    <source>
        <dbReference type="SAM" id="SignalP"/>
    </source>
</evidence>
<feature type="signal peptide" evidence="1">
    <location>
        <begin position="1"/>
        <end position="19"/>
    </location>
</feature>
<dbReference type="AlphaFoldDB" id="A0A1I7T110"/>
<dbReference type="WBParaSite" id="Csp11.Scaffold457.g1374.t1">
    <property type="protein sequence ID" value="Csp11.Scaffold457.g1374.t1"/>
    <property type="gene ID" value="Csp11.Scaffold457.g1374"/>
</dbReference>
<reference evidence="4" key="1">
    <citation type="submission" date="2016-11" db="UniProtKB">
        <authorList>
            <consortium name="WormBaseParasite"/>
        </authorList>
    </citation>
    <scope>IDENTIFICATION</scope>
</reference>
<accession>A0A1I7T110</accession>
<feature type="domain" description="C-type lectin" evidence="2">
    <location>
        <begin position="30"/>
        <end position="144"/>
    </location>
</feature>
<feature type="chain" id="PRO_5009306951" evidence="1">
    <location>
        <begin position="20"/>
        <end position="296"/>
    </location>
</feature>
<dbReference type="Proteomes" id="UP000095282">
    <property type="component" value="Unplaced"/>
</dbReference>
<name>A0A1I7T110_9PELO</name>
<dbReference type="SUPFAM" id="SSF56436">
    <property type="entry name" value="C-type lectin-like"/>
    <property type="match status" value="2"/>
</dbReference>
<dbReference type="GO" id="GO:0045087">
    <property type="term" value="P:innate immune response"/>
    <property type="evidence" value="ECO:0007669"/>
    <property type="project" value="TreeGrafter"/>
</dbReference>
<evidence type="ECO:0000313" key="4">
    <source>
        <dbReference type="WBParaSite" id="Csp11.Scaffold457.g1374.t1"/>
    </source>
</evidence>
<proteinExistence type="predicted"/>
<keyword evidence="3" id="KW-1185">Reference proteome</keyword>
<dbReference type="CDD" id="cd00037">
    <property type="entry name" value="CLECT"/>
    <property type="match status" value="2"/>
</dbReference>
<dbReference type="Pfam" id="PF00059">
    <property type="entry name" value="Lectin_C"/>
    <property type="match status" value="2"/>
</dbReference>
<dbReference type="PROSITE" id="PS50041">
    <property type="entry name" value="C_TYPE_LECTIN_2"/>
    <property type="match status" value="2"/>
</dbReference>
<keyword evidence="1" id="KW-0732">Signal</keyword>
<dbReference type="InterPro" id="IPR016186">
    <property type="entry name" value="C-type_lectin-like/link_sf"/>
</dbReference>
<dbReference type="Gene3D" id="3.10.100.10">
    <property type="entry name" value="Mannose-Binding Protein A, subunit A"/>
    <property type="match status" value="2"/>
</dbReference>
<evidence type="ECO:0000259" key="2">
    <source>
        <dbReference type="PROSITE" id="PS50041"/>
    </source>
</evidence>
<sequence length="296" mass="33652">MHTIVLIASFSSFFLLVNADVSCNIGDTEYDGYCYTFVDKRLQYPDAQAYCATEGGTLVRFRGDTDSRWISSTAATKFHETYGNFWIGLHIENKKFVWDDGHEVDYVNWAPGYPFSGYDYVGAQVSNTKWVTVQSSSALPFICYYEKGHNRLQQTTSAPAPTEKPVNVCEGADLLLGRRCYFFNPTLLPYEFAKQQCESSGKTLAVFDNTMQVQFVTATAISKFSMTYGSFWIGLDKNRNDNKFYWINGVLNTLNNWSPGYPFQNQYVVSQQVSNSKWKTSDYNSYLPSVCSGFIQ</sequence>
<dbReference type="eggNOG" id="KOG4297">
    <property type="taxonomic scope" value="Eukaryota"/>
</dbReference>
<dbReference type="PANTHER" id="PTHR23062:SF6">
    <property type="entry name" value="C-TYPE LECTIN DOMAIN-CONTAINING PROTEIN"/>
    <property type="match status" value="1"/>
</dbReference>
<feature type="domain" description="C-type lectin" evidence="2">
    <location>
        <begin position="176"/>
        <end position="292"/>
    </location>
</feature>
<dbReference type="SMART" id="SM00034">
    <property type="entry name" value="CLECT"/>
    <property type="match status" value="2"/>
</dbReference>
<dbReference type="InterPro" id="IPR001304">
    <property type="entry name" value="C-type_lectin-like"/>
</dbReference>
<evidence type="ECO:0000313" key="3">
    <source>
        <dbReference type="Proteomes" id="UP000095282"/>
    </source>
</evidence>